<accession>A0ABW8QYD9</accession>
<dbReference type="RefSeq" id="WP_406597522.1">
    <property type="nucleotide sequence ID" value="NZ_JBJHQF010000013.1"/>
</dbReference>
<gene>
    <name evidence="2" type="ORF">ACJEBJ_10935</name>
</gene>
<keyword evidence="3" id="KW-1185">Reference proteome</keyword>
<proteinExistence type="predicted"/>
<evidence type="ECO:0000313" key="3">
    <source>
        <dbReference type="Proteomes" id="UP001623008"/>
    </source>
</evidence>
<name>A0ABW8QYD9_9PSED</name>
<comment type="caution">
    <text evidence="2">The sequence shown here is derived from an EMBL/GenBank/DDBJ whole genome shotgun (WGS) entry which is preliminary data.</text>
</comment>
<dbReference type="CDD" id="cd20495">
    <property type="entry name" value="C58_PaToxP-like"/>
    <property type="match status" value="1"/>
</dbReference>
<feature type="region of interest" description="Disordered" evidence="1">
    <location>
        <begin position="1"/>
        <end position="36"/>
    </location>
</feature>
<evidence type="ECO:0008006" key="4">
    <source>
        <dbReference type="Google" id="ProtNLM"/>
    </source>
</evidence>
<protein>
    <recommendedName>
        <fullName evidence="4">Peptidase C58 YopT-type domain-containing protein</fullName>
    </recommendedName>
</protein>
<evidence type="ECO:0000256" key="1">
    <source>
        <dbReference type="SAM" id="MobiDB-lite"/>
    </source>
</evidence>
<reference evidence="2 3" key="1">
    <citation type="submission" date="2024-11" db="EMBL/GenBank/DDBJ databases">
        <authorList>
            <person name="Lucas J.A."/>
        </authorList>
    </citation>
    <scope>NUCLEOTIDE SEQUENCE [LARGE SCALE GENOMIC DNA]</scope>
    <source>
        <strain evidence="2 3">Z 7.15</strain>
    </source>
</reference>
<evidence type="ECO:0000313" key="2">
    <source>
        <dbReference type="EMBL" id="MFK9004641.1"/>
    </source>
</evidence>
<feature type="compositionally biased region" description="Polar residues" evidence="1">
    <location>
        <begin position="1"/>
        <end position="21"/>
    </location>
</feature>
<dbReference type="EMBL" id="JBJHQF010000013">
    <property type="protein sequence ID" value="MFK9004641.1"/>
    <property type="molecule type" value="Genomic_DNA"/>
</dbReference>
<organism evidence="2 3">
    <name type="scientific">Pseudomonas pergaminensis</name>
    <dbReference type="NCBI Taxonomy" id="2853159"/>
    <lineage>
        <taxon>Bacteria</taxon>
        <taxon>Pseudomonadati</taxon>
        <taxon>Pseudomonadota</taxon>
        <taxon>Gammaproteobacteria</taxon>
        <taxon>Pseudomonadales</taxon>
        <taxon>Pseudomonadaceae</taxon>
        <taxon>Pseudomonas</taxon>
    </lineage>
</organism>
<sequence>MTITLDSRARTTFDTISSQQPAPLATGTPVSNDKTPDQTASLPTIVFVPEAVTFKEKLAHKRNLKTIGQKLEDIARLLGPNASKAQVQKELKATVVIHPDSAFYKVAGGTTTLECFINSYDKFLPDSQHTLTGLGGAFVQRSLEHPLGNLGGALSWPVPLSTDEQRRLRLFTLSYGDAPDKPLVMQTKGLLLEFLRQRASLPPETLRDPISTVNALIGSPDAQRLGKNLQEQMQGLPTESSVTDYLLAALNVQLDPESIANPQRNIIAGFDLASAKHQGMPASVVIDALSTHLVKEKKTSPELAGAAAHLLLATRAPVFLIKDIPGSVTYGSPAWVNLAVAAATIEAQTPGKVPNMSFAEVMLAARSAGVADPAVTEAVKREALIDWGVANSVLAKKADAAYTAEELTTLVTTFNARNSLMTSATQAFEKDIPSRREVALAELKTRFPDHEAMFEERLIHVLTKRRNSNGVVVETPVIEVGPHSMLDIAMMGLTNADLHFSTRDSRVPLATLNANPYFGAPAKFESQFNDTIQEKKEAVSTSIKHLIAQLPAQDRKKFEYGKVTFYQTHSHQLGAGFFAKTAFPLDQKLLVRTEVNGRATAYEIDFNAGRILEVPEVLAQPGSTRHAKLVYETKAFTPKASAANLSDEQSLSSDSPRLDSFSSARTQYIADAFVEHINLDDPAIKQQARGITTADKNRKRAEVTNDFILDLIPFRSAIQSFRQGNIGSGLFDLALDVFGFLTAGAGTAGKLAKIAGTAVSTATRVARTVKTIGIATFSALNPLGGVGDLAVGGAKRIGNGFQKVSQWINTLTGKSGTYDLLKAAGKGYDAMAIGSIKVLDQDVPAVAVFKDGKWYNYDAANTKAYGGPLKDFQPSRLTAGGKIKADTPLDASNWLTSWFSSPAANPHYARDFEASRVKALQTDLAGFNRGYDRAMPPKIADYSPSLSVKEIKQLSLASERSAEEIGSLVRRIEDLEELPNRFFAKTDKVKLNDFKTFENGYLGGKPESVTGYSPTMKIAELQELALQPGRSSAEIGFLARQVEKRTVTFNLELARKFGDEMRAAGGTVIHLPQGFYLSQVQPNSQGQCAGMAQLMAYAIKEGKSATLIDNLHIAMAFPNHPNTQAFRNTLHRYHGTLRYNFHVDQATRDMTPAGIIAELSNAQVSKQLQISNEVHAITAGVTVKGTEKTWFYYDPNLGIATFPNEAAMRKGIERAMNSGSTSDLFKPRAETLAYKVSDFDELPLMNTVGDIQGPFRMISQPLVIPKP</sequence>
<dbReference type="Proteomes" id="UP001623008">
    <property type="component" value="Unassembled WGS sequence"/>
</dbReference>